<name>A0ABT6USZ6_9GAMM</name>
<evidence type="ECO:0000259" key="1">
    <source>
        <dbReference type="Pfam" id="PF07929"/>
    </source>
</evidence>
<dbReference type="Proteomes" id="UP001229025">
    <property type="component" value="Unassembled WGS sequence"/>
</dbReference>
<dbReference type="RefSeq" id="WP_213115208.1">
    <property type="nucleotide sequence ID" value="NZ_CP136695.1"/>
</dbReference>
<dbReference type="InterPro" id="IPR024047">
    <property type="entry name" value="MM3350-like_sf"/>
</dbReference>
<accession>A0ABT6USZ6</accession>
<organism evidence="2 3">
    <name type="scientific">Cobetia amphilecti</name>
    <dbReference type="NCBI Taxonomy" id="1055104"/>
    <lineage>
        <taxon>Bacteria</taxon>
        <taxon>Pseudomonadati</taxon>
        <taxon>Pseudomonadota</taxon>
        <taxon>Gammaproteobacteria</taxon>
        <taxon>Oceanospirillales</taxon>
        <taxon>Halomonadaceae</taxon>
        <taxon>Cobetia</taxon>
    </lineage>
</organism>
<dbReference type="GeneID" id="97326773"/>
<proteinExistence type="predicted"/>
<dbReference type="SUPFAM" id="SSF159941">
    <property type="entry name" value="MM3350-like"/>
    <property type="match status" value="1"/>
</dbReference>
<evidence type="ECO:0000313" key="3">
    <source>
        <dbReference type="Proteomes" id="UP001229025"/>
    </source>
</evidence>
<comment type="caution">
    <text evidence="2">The sequence shown here is derived from an EMBL/GenBank/DDBJ whole genome shotgun (WGS) entry which is preliminary data.</text>
</comment>
<dbReference type="Gene3D" id="3.10.290.30">
    <property type="entry name" value="MM3350-like"/>
    <property type="match status" value="1"/>
</dbReference>
<dbReference type="Pfam" id="PF07929">
    <property type="entry name" value="PRiA4_ORF3"/>
    <property type="match status" value="1"/>
</dbReference>
<evidence type="ECO:0000313" key="2">
    <source>
        <dbReference type="EMBL" id="MDI5885834.1"/>
    </source>
</evidence>
<gene>
    <name evidence="2" type="ORF">QLT01_15925</name>
</gene>
<dbReference type="PANTHER" id="PTHR41878">
    <property type="entry name" value="LEXA REPRESSOR-RELATED"/>
    <property type="match status" value="1"/>
</dbReference>
<feature type="domain" description="Plasmid pRiA4b Orf3-like" evidence="1">
    <location>
        <begin position="4"/>
        <end position="170"/>
    </location>
</feature>
<keyword evidence="3" id="KW-1185">Reference proteome</keyword>
<sequence length="187" mass="21425">MADIQLRIELMDTDPLVWRRVVVPETINLHRLHELIQDVMGWEEQHLYEFECDGRYYAEPDDFSERPITMSRNAKLKTLVNRAKGNDFHYLYDFGDDWKHRIVIEATEVEAVSPCPRWLDGAMACPPEDIGGVQGYAALKAASAGEQDPHGHELLQMLGEDFSPEALDEEAIEEHLIPFQAGFNRMA</sequence>
<reference evidence="3" key="1">
    <citation type="submission" date="2023-07" db="EMBL/GenBank/DDBJ databases">
        <title>Genome-based characterization of strain KMM 296 and proposal for reclassification of Cobetia litoralis and Cobetia pacifica, and emended description of the species Cobetia amphilecti and Cobetia marina.</title>
        <authorList>
            <person name="Balabanova L."/>
            <person name="Nedashkovskaya O."/>
        </authorList>
    </citation>
    <scope>NUCLEOTIDE SEQUENCE [LARGE SCALE GENOMIC DNA]</scope>
    <source>
        <strain evidence="3">NRIC 0815</strain>
    </source>
</reference>
<protein>
    <submittedName>
        <fullName evidence="2">Plasmid pRiA4b ORF-3 family protein</fullName>
    </submittedName>
</protein>
<dbReference type="EMBL" id="JASCSA010000017">
    <property type="protein sequence ID" value="MDI5885834.1"/>
    <property type="molecule type" value="Genomic_DNA"/>
</dbReference>
<dbReference type="PANTHER" id="PTHR41878:SF1">
    <property type="entry name" value="TNPR PROTEIN"/>
    <property type="match status" value="1"/>
</dbReference>
<dbReference type="InterPro" id="IPR012912">
    <property type="entry name" value="Plasmid_pRiA4b_Orf3-like"/>
</dbReference>